<gene>
    <name evidence="1" type="ORF">DW060_06490</name>
</gene>
<organism evidence="1 2">
    <name type="scientific">Leyella stercorea</name>
    <dbReference type="NCBI Taxonomy" id="363265"/>
    <lineage>
        <taxon>Bacteria</taxon>
        <taxon>Pseudomonadati</taxon>
        <taxon>Bacteroidota</taxon>
        <taxon>Bacteroidia</taxon>
        <taxon>Bacteroidales</taxon>
        <taxon>Prevotellaceae</taxon>
        <taxon>Leyella</taxon>
    </lineage>
</organism>
<comment type="caution">
    <text evidence="1">The sequence shown here is derived from an EMBL/GenBank/DDBJ whole genome shotgun (WGS) entry which is preliminary data.</text>
</comment>
<sequence>MQIFEIQHFFKYFIIKANYKATFTDINITFLRFSSTKRNALIVFKIIEFRYCVKVGSKLILQR</sequence>
<evidence type="ECO:0000313" key="1">
    <source>
        <dbReference type="EMBL" id="RHK50805.1"/>
    </source>
</evidence>
<dbReference type="AlphaFoldDB" id="A0A3R6JCF0"/>
<dbReference type="Proteomes" id="UP000286598">
    <property type="component" value="Unassembled WGS sequence"/>
</dbReference>
<proteinExistence type="predicted"/>
<accession>A0A3R6JCF0</accession>
<keyword evidence="2" id="KW-1185">Reference proteome</keyword>
<reference evidence="1 2" key="1">
    <citation type="submission" date="2018-08" db="EMBL/GenBank/DDBJ databases">
        <title>A genome reference for cultivated species of the human gut microbiota.</title>
        <authorList>
            <person name="Zou Y."/>
            <person name="Xue W."/>
            <person name="Luo G."/>
        </authorList>
    </citation>
    <scope>NUCLEOTIDE SEQUENCE [LARGE SCALE GENOMIC DNA]</scope>
    <source>
        <strain evidence="1 2">AF42-9</strain>
    </source>
</reference>
<evidence type="ECO:0000313" key="2">
    <source>
        <dbReference type="Proteomes" id="UP000286598"/>
    </source>
</evidence>
<protein>
    <submittedName>
        <fullName evidence="1">Uncharacterized protein</fullName>
    </submittedName>
</protein>
<name>A0A3R6JCF0_9BACT</name>
<dbReference type="EMBL" id="QRNO01000026">
    <property type="protein sequence ID" value="RHK50805.1"/>
    <property type="molecule type" value="Genomic_DNA"/>
</dbReference>